<sequence>MQKLENSNNKFLPLLKNYWHLIVLTLIGILSFWFNFYAISKYGYGNEYYAAAIKSMTLSFKNFFFVAFDPAGMVSVDKPPLGLWTQAISVLVFGYHGWAMLLPQALAGTVSCIMVYILTAKYFGRPAGLISSLIFALTPVVVVASRNNTMDMQLIFVLLVATWFLFKSINTGKWRYLFIAALFIGLGFNIKMLQAYTILPAFAIVYLFFAKEKLIKRFAAGIISMIIVVAVSFSWATVVDLYPSSQRPYVDSTSNNSVFELILGHNGLERITGQGTTGGMGGGSGKMGTPPSMNGENGNPPSMPNQNNSNNSTNSNANSNTFNPNNNQNNSNNNQTTNNTQNSSSNNANQSTNGQNNSMGNPPQMQGGQGNNMGTPPEMGKGGGPNGGQQGGGMGSSEIGTASIARLWSTNLYGQISWLLLTAICGIIVFIRKINLKKLTEKQCVLAFWGSWLATMGAFFSFAGFYHRYYLCMMAPEIAVLAGVGIVKMYEEFRLKASWRQFMLPISLVGTMALQFKCVWSYTALRSWLLPIMAVTAIASLVLMAVNYIKPKKIISLVATGFMIVSILAAPFYWSLTPVMYVTNTTMPYADPNLGSQNNMGVPNMPGVSSSKSNTTSNTNTNSTNTKSRTKSKATSKSSGLENYLVSNYTEGSFLVVAQRSNTVAQMIINTGLPAYAYGGFLGSDNSLTLDKLKELVKEGKITYFLISGEGGGNENSEIISYVKQHATLIDPTEYGGTSTKTNTQNSNTNINSTSKSNNTSSTQNTTTNQSNNSTQNNENSQNGQKNQNNQNSGFQGHVGGMSEDSLYLFK</sequence>
<evidence type="ECO:0000313" key="1">
    <source>
        <dbReference type="EMBL" id="GKX64754.1"/>
    </source>
</evidence>
<keyword evidence="1" id="KW-0808">Transferase</keyword>
<keyword evidence="2" id="KW-1185">Reference proteome</keyword>
<evidence type="ECO:0000313" key="2">
    <source>
        <dbReference type="Proteomes" id="UP001058074"/>
    </source>
</evidence>
<dbReference type="EMBL" id="BROD01000001">
    <property type="protein sequence ID" value="GKX64754.1"/>
    <property type="molecule type" value="Genomic_DNA"/>
</dbReference>
<reference evidence="1" key="1">
    <citation type="journal article" date="2025" name="Int. J. Syst. Evol. Microbiol.">
        <title>Inconstantimicrobium mannanitabidum sp. nov., a novel member of the family Clostridiaceae isolated from anoxic soil under the treatment of reductive soil disinfestation.</title>
        <authorList>
            <person name="Ueki A."/>
            <person name="Tonouchi A."/>
            <person name="Honma S."/>
            <person name="Kaku N."/>
            <person name="Ueki K."/>
        </authorList>
    </citation>
    <scope>NUCLEOTIDE SEQUENCE</scope>
    <source>
        <strain evidence="1">TW13</strain>
    </source>
</reference>
<accession>A0ACB5R668</accession>
<keyword evidence="1" id="KW-0328">Glycosyltransferase</keyword>
<protein>
    <submittedName>
        <fullName evidence="1">Dolichyl-phosphate-mannose-protein mannosyltransferase</fullName>
    </submittedName>
</protein>
<name>A0ACB5R668_9CLOT</name>
<organism evidence="1 2">
    <name type="scientific">Inconstantimicrobium mannanitabidum</name>
    <dbReference type="NCBI Taxonomy" id="1604901"/>
    <lineage>
        <taxon>Bacteria</taxon>
        <taxon>Bacillati</taxon>
        <taxon>Bacillota</taxon>
        <taxon>Clostridia</taxon>
        <taxon>Eubacteriales</taxon>
        <taxon>Clostridiaceae</taxon>
        <taxon>Inconstantimicrobium</taxon>
    </lineage>
</organism>
<dbReference type="Proteomes" id="UP001058074">
    <property type="component" value="Unassembled WGS sequence"/>
</dbReference>
<proteinExistence type="predicted"/>
<gene>
    <name evidence="1" type="ORF">rsdtw13_00120</name>
</gene>
<comment type="caution">
    <text evidence="1">The sequence shown here is derived from an EMBL/GenBank/DDBJ whole genome shotgun (WGS) entry which is preliminary data.</text>
</comment>